<dbReference type="GO" id="GO:0005743">
    <property type="term" value="C:mitochondrial inner membrane"/>
    <property type="evidence" value="ECO:0007669"/>
    <property type="project" value="UniProtKB-SubCell"/>
</dbReference>
<gene>
    <name evidence="6" type="ORF">LPJ61_000859</name>
</gene>
<evidence type="ECO:0000313" key="6">
    <source>
        <dbReference type="EMBL" id="KAJ1734853.1"/>
    </source>
</evidence>
<name>A0A9W8CXU2_9FUNG</name>
<evidence type="ECO:0000256" key="2">
    <source>
        <dbReference type="ARBA" id="ARBA00022792"/>
    </source>
</evidence>
<reference evidence="6" key="1">
    <citation type="submission" date="2022-07" db="EMBL/GenBank/DDBJ databases">
        <title>Phylogenomic reconstructions and comparative analyses of Kickxellomycotina fungi.</title>
        <authorList>
            <person name="Reynolds N.K."/>
            <person name="Stajich J.E."/>
            <person name="Barry K."/>
            <person name="Grigoriev I.V."/>
            <person name="Crous P."/>
            <person name="Smith M.E."/>
        </authorList>
    </citation>
    <scope>NUCLEOTIDE SEQUENCE</scope>
    <source>
        <strain evidence="6">BCRC 34381</strain>
    </source>
</reference>
<keyword evidence="2" id="KW-0999">Mitochondrion inner membrane</keyword>
<keyword evidence="3" id="KW-0496">Mitochondrion</keyword>
<keyword evidence="5" id="KW-0812">Transmembrane</keyword>
<dbReference type="InterPro" id="IPR039297">
    <property type="entry name" value="COX7a"/>
</dbReference>
<keyword evidence="5" id="KW-1133">Transmembrane helix</keyword>
<evidence type="ECO:0000256" key="4">
    <source>
        <dbReference type="ARBA" id="ARBA00023136"/>
    </source>
</evidence>
<evidence type="ECO:0000256" key="1">
    <source>
        <dbReference type="ARBA" id="ARBA00004273"/>
    </source>
</evidence>
<dbReference type="Proteomes" id="UP001143981">
    <property type="component" value="Unassembled WGS sequence"/>
</dbReference>
<comment type="subcellular location">
    <subcellularLocation>
        <location evidence="1">Mitochondrion inner membrane</location>
    </subcellularLocation>
</comment>
<dbReference type="AlphaFoldDB" id="A0A9W8CXU2"/>
<organism evidence="6 7">
    <name type="scientific">Coemansia biformis</name>
    <dbReference type="NCBI Taxonomy" id="1286918"/>
    <lineage>
        <taxon>Eukaryota</taxon>
        <taxon>Fungi</taxon>
        <taxon>Fungi incertae sedis</taxon>
        <taxon>Zoopagomycota</taxon>
        <taxon>Kickxellomycotina</taxon>
        <taxon>Kickxellomycetes</taxon>
        <taxon>Kickxellales</taxon>
        <taxon>Kickxellaceae</taxon>
        <taxon>Coemansia</taxon>
    </lineage>
</organism>
<dbReference type="OrthoDB" id="5511599at2759"/>
<feature type="transmembrane region" description="Helical" evidence="5">
    <location>
        <begin position="26"/>
        <end position="44"/>
    </location>
</feature>
<dbReference type="Pfam" id="PF02238">
    <property type="entry name" value="COX7a"/>
    <property type="match status" value="1"/>
</dbReference>
<keyword evidence="7" id="KW-1185">Reference proteome</keyword>
<evidence type="ECO:0000313" key="7">
    <source>
        <dbReference type="Proteomes" id="UP001143981"/>
    </source>
</evidence>
<evidence type="ECO:0000256" key="3">
    <source>
        <dbReference type="ARBA" id="ARBA00023128"/>
    </source>
</evidence>
<proteinExistence type="predicted"/>
<accession>A0A9W8CXU2</accession>
<dbReference type="EMBL" id="JANBOI010000053">
    <property type="protein sequence ID" value="KAJ1734853.1"/>
    <property type="molecule type" value="Genomic_DNA"/>
</dbReference>
<evidence type="ECO:0000256" key="5">
    <source>
        <dbReference type="SAM" id="Phobius"/>
    </source>
</evidence>
<sequence>MRVLEKQRFYQAGHGPIYGRTATSRLMVRSLGGLIAGGALYGLFNIGRLIAGKKP</sequence>
<comment type="caution">
    <text evidence="6">The sequence shown here is derived from an EMBL/GenBank/DDBJ whole genome shotgun (WGS) entry which is preliminary data.</text>
</comment>
<protein>
    <submittedName>
        <fullName evidence="6">Uncharacterized protein</fullName>
    </submittedName>
</protein>
<keyword evidence="4 5" id="KW-0472">Membrane</keyword>